<evidence type="ECO:0000256" key="2">
    <source>
        <dbReference type="ARBA" id="ARBA00022694"/>
    </source>
</evidence>
<dbReference type="InterPro" id="IPR014612">
    <property type="entry name" value="Pop7/Rpp20"/>
</dbReference>
<comment type="subcellular location">
    <subcellularLocation>
        <location evidence="1">Nucleus</location>
        <location evidence="1">Nucleolus</location>
    </subcellularLocation>
</comment>
<dbReference type="GO" id="GO:0001682">
    <property type="term" value="P:tRNA 5'-leader removal"/>
    <property type="evidence" value="ECO:0007669"/>
    <property type="project" value="InterPro"/>
</dbReference>
<comment type="caution">
    <text evidence="4">The sequence shown here is derived from an EMBL/GenBank/DDBJ whole genome shotgun (WGS) entry which is preliminary data.</text>
</comment>
<keyword evidence="2" id="KW-0819">tRNA processing</keyword>
<dbReference type="GO" id="GO:0003676">
    <property type="term" value="F:nucleic acid binding"/>
    <property type="evidence" value="ECO:0007669"/>
    <property type="project" value="InterPro"/>
</dbReference>
<dbReference type="OrthoDB" id="416729at2759"/>
<dbReference type="Proteomes" id="UP000494206">
    <property type="component" value="Unassembled WGS sequence"/>
</dbReference>
<dbReference type="PANTHER" id="PTHR15314:SF1">
    <property type="entry name" value="RIBONUCLEASE P PROTEIN SUBUNIT P20"/>
    <property type="match status" value="1"/>
</dbReference>
<keyword evidence="3" id="KW-0539">Nucleus</keyword>
<evidence type="ECO:0000256" key="1">
    <source>
        <dbReference type="ARBA" id="ARBA00004604"/>
    </source>
</evidence>
<dbReference type="SUPFAM" id="SSF82704">
    <property type="entry name" value="AlbA-like"/>
    <property type="match status" value="1"/>
</dbReference>
<dbReference type="EMBL" id="CADEPM010000005">
    <property type="protein sequence ID" value="CAB3406699.1"/>
    <property type="molecule type" value="Genomic_DNA"/>
</dbReference>
<dbReference type="Gene3D" id="3.30.110.20">
    <property type="entry name" value="Alba-like domain"/>
    <property type="match status" value="1"/>
</dbReference>
<reference evidence="4 5" key="1">
    <citation type="submission" date="2020-04" db="EMBL/GenBank/DDBJ databases">
        <authorList>
            <person name="Laetsch R D."/>
            <person name="Stevens L."/>
            <person name="Kumar S."/>
            <person name="Blaxter L. M."/>
        </authorList>
    </citation>
    <scope>NUCLEOTIDE SEQUENCE [LARGE SCALE GENOMIC DNA]</scope>
</reference>
<name>A0A8S1EZ93_9PELO</name>
<gene>
    <name evidence="4" type="ORF">CBOVIS_LOCUS8735</name>
</gene>
<evidence type="ECO:0000256" key="3">
    <source>
        <dbReference type="ARBA" id="ARBA00023242"/>
    </source>
</evidence>
<dbReference type="PANTHER" id="PTHR15314">
    <property type="entry name" value="RIBONUCLEASE P PROTEIN SUBUNIT P20"/>
    <property type="match status" value="1"/>
</dbReference>
<evidence type="ECO:0000313" key="4">
    <source>
        <dbReference type="EMBL" id="CAB3406699.1"/>
    </source>
</evidence>
<accession>A0A8S1EZ93</accession>
<evidence type="ECO:0000313" key="5">
    <source>
        <dbReference type="Proteomes" id="UP000494206"/>
    </source>
</evidence>
<dbReference type="Pfam" id="PF12328">
    <property type="entry name" value="Rpp20"/>
    <property type="match status" value="1"/>
</dbReference>
<dbReference type="InterPro" id="IPR036882">
    <property type="entry name" value="Alba-like_dom_sf"/>
</dbReference>
<dbReference type="AlphaFoldDB" id="A0A8S1EZ93"/>
<organism evidence="4 5">
    <name type="scientific">Caenorhabditis bovis</name>
    <dbReference type="NCBI Taxonomy" id="2654633"/>
    <lineage>
        <taxon>Eukaryota</taxon>
        <taxon>Metazoa</taxon>
        <taxon>Ecdysozoa</taxon>
        <taxon>Nematoda</taxon>
        <taxon>Chromadorea</taxon>
        <taxon>Rhabditida</taxon>
        <taxon>Rhabditina</taxon>
        <taxon>Rhabditomorpha</taxon>
        <taxon>Rhabditoidea</taxon>
        <taxon>Rhabditidae</taxon>
        <taxon>Peloderinae</taxon>
        <taxon>Caenorhabditis</taxon>
    </lineage>
</organism>
<protein>
    <submittedName>
        <fullName evidence="4">Uncharacterized protein</fullName>
    </submittedName>
</protein>
<keyword evidence="5" id="KW-1185">Reference proteome</keyword>
<dbReference type="GO" id="GO:0000172">
    <property type="term" value="C:ribonuclease MRP complex"/>
    <property type="evidence" value="ECO:0007669"/>
    <property type="project" value="InterPro"/>
</dbReference>
<dbReference type="GO" id="GO:0005655">
    <property type="term" value="C:nucleolar ribonuclease P complex"/>
    <property type="evidence" value="ECO:0007669"/>
    <property type="project" value="InterPro"/>
</dbReference>
<sequence length="131" mass="14835">MNESPNKFENSRIDTNHFSITRQKPATIKSSKDHIYISRKTNIEQQVKEAESLLNNSFSSIYVHGMGASINKALVFAMEVERNLHGSVKSDILTSTVQVSDVIFSYSDEFESGIRNRPLSAVHIHIYRCDS</sequence>
<proteinExistence type="predicted"/>